<keyword evidence="2 5" id="KW-0547">Nucleotide-binding</keyword>
<reference evidence="8" key="1">
    <citation type="submission" date="2021-05" db="EMBL/GenBank/DDBJ databases">
        <authorList>
            <person name="Pietrasiak N."/>
            <person name="Ward R."/>
            <person name="Stajich J.E."/>
            <person name="Kurbessoian T."/>
        </authorList>
    </citation>
    <scope>NUCLEOTIDE SEQUENCE</scope>
    <source>
        <strain evidence="8">UHER 2000/2452</strain>
    </source>
</reference>
<dbReference type="InterPro" id="IPR013815">
    <property type="entry name" value="ATP_grasp_subdomain_1"/>
</dbReference>
<gene>
    <name evidence="5 6" type="primary">purK</name>
    <name evidence="8" type="ORF">KME15_08660</name>
</gene>
<comment type="caution">
    <text evidence="5">Lacks conserved residue(s) required for the propagation of feature annotation.</text>
</comment>
<comment type="function">
    <text evidence="6">Catalyzes the ATP-dependent conversion of 5-aminoimidazole ribonucleotide (AIR) and HCO(3)- to N5-carboxyaminoimidazole ribonucleotide (N5-CAIR).</text>
</comment>
<dbReference type="SUPFAM" id="SSF51246">
    <property type="entry name" value="Rudiment single hybrid motif"/>
    <property type="match status" value="1"/>
</dbReference>
<dbReference type="InterPro" id="IPR005875">
    <property type="entry name" value="PurK"/>
</dbReference>
<dbReference type="PROSITE" id="PS50975">
    <property type="entry name" value="ATP_GRASP"/>
    <property type="match status" value="1"/>
</dbReference>
<dbReference type="GO" id="GO:0006189">
    <property type="term" value="P:'de novo' IMP biosynthetic process"/>
    <property type="evidence" value="ECO:0007669"/>
    <property type="project" value="UniProtKB-UniRule"/>
</dbReference>
<dbReference type="InterPro" id="IPR011761">
    <property type="entry name" value="ATP-grasp"/>
</dbReference>
<dbReference type="EMBL" id="JAHHHD010000007">
    <property type="protein sequence ID" value="MBW4658732.1"/>
    <property type="molecule type" value="Genomic_DNA"/>
</dbReference>
<dbReference type="NCBIfam" id="TIGR01161">
    <property type="entry name" value="purK"/>
    <property type="match status" value="1"/>
</dbReference>
<feature type="binding site" evidence="5">
    <location>
        <begin position="185"/>
        <end position="188"/>
    </location>
    <ligand>
        <name>ATP</name>
        <dbReference type="ChEBI" id="CHEBI:30616"/>
    </ligand>
</feature>
<feature type="binding site" evidence="5">
    <location>
        <position position="105"/>
    </location>
    <ligand>
        <name>ATP</name>
        <dbReference type="ChEBI" id="CHEBI:30616"/>
    </ligand>
</feature>
<evidence type="ECO:0000259" key="7">
    <source>
        <dbReference type="PROSITE" id="PS50975"/>
    </source>
</evidence>
<keyword evidence="4 5" id="KW-0067">ATP-binding</keyword>
<evidence type="ECO:0000313" key="9">
    <source>
        <dbReference type="Proteomes" id="UP000757435"/>
    </source>
</evidence>
<dbReference type="HAMAP" id="MF_01928">
    <property type="entry name" value="PurK"/>
    <property type="match status" value="1"/>
</dbReference>
<dbReference type="AlphaFoldDB" id="A0A951UM19"/>
<comment type="caution">
    <text evidence="8">The sequence shown here is derived from an EMBL/GenBank/DDBJ whole genome shotgun (WGS) entry which is preliminary data.</text>
</comment>
<evidence type="ECO:0000256" key="5">
    <source>
        <dbReference type="HAMAP-Rule" id="MF_01928"/>
    </source>
</evidence>
<dbReference type="Pfam" id="PF17769">
    <property type="entry name" value="PurK_C"/>
    <property type="match status" value="1"/>
</dbReference>
<dbReference type="GO" id="GO:0004638">
    <property type="term" value="F:phosphoribosylaminoimidazole carboxylase activity"/>
    <property type="evidence" value="ECO:0007669"/>
    <property type="project" value="InterPro"/>
</dbReference>
<name>A0A951UM19_9CYAN</name>
<dbReference type="InterPro" id="IPR016185">
    <property type="entry name" value="PreATP-grasp_dom_sf"/>
</dbReference>
<evidence type="ECO:0000256" key="1">
    <source>
        <dbReference type="ARBA" id="ARBA00022598"/>
    </source>
</evidence>
<sequence length="382" mass="41998">MNTMERSVKRVGVIGGGQLAWMMAKAAQKLGLDLVIQTPSPDDPAVTIATQTLFAAVDDAEATAKLACDVITFENEFVNLAALEQIQPMPRFYPTLRSLTPLLDKFHQRCCLQELGLPTPRFAALDTTALDTIDTATLSQFGFPVVLKARRLGYDGRGTIVLKDLAALEAVLASQTFEPGMWLLEQFVPFERELAVMAARSPQGEMAIYPVVETQQVNQVCQRVFVTQDFGKTAEVGAIATALLTHLDYVGIMGIEFFLTREGDVLVNETAPRTHNSGHYSLDACETSQFEQQLRAVSGLPLGSPALTCAGAVMVNLLGYESAESDYLEQRQKLVEIERSHLYWYGKTSRPGRKLGHITVLLEVDGEKAEAIAQKIEAIWYP</sequence>
<keyword evidence="3 5" id="KW-0658">Purine biosynthesis</keyword>
<feature type="domain" description="ATP-grasp" evidence="7">
    <location>
        <begin position="109"/>
        <end position="298"/>
    </location>
</feature>
<evidence type="ECO:0000256" key="6">
    <source>
        <dbReference type="RuleBase" id="RU361200"/>
    </source>
</evidence>
<dbReference type="PANTHER" id="PTHR11609:SF5">
    <property type="entry name" value="PHOSPHORIBOSYLAMINOIMIDAZOLE CARBOXYLASE"/>
    <property type="match status" value="1"/>
</dbReference>
<dbReference type="SUPFAM" id="SSF56059">
    <property type="entry name" value="Glutathione synthetase ATP-binding domain-like"/>
    <property type="match status" value="1"/>
</dbReference>
<comment type="subunit">
    <text evidence="5 6">Homodimer.</text>
</comment>
<feature type="binding site" evidence="5">
    <location>
        <position position="193"/>
    </location>
    <ligand>
        <name>ATP</name>
        <dbReference type="ChEBI" id="CHEBI:30616"/>
    </ligand>
</feature>
<dbReference type="InterPro" id="IPR054350">
    <property type="entry name" value="PurT/PurK_preATP-grasp"/>
</dbReference>
<evidence type="ECO:0000313" key="8">
    <source>
        <dbReference type="EMBL" id="MBW4658732.1"/>
    </source>
</evidence>
<dbReference type="GO" id="GO:0034028">
    <property type="term" value="F:5-(carboxyamino)imidazole ribonucleotide synthase activity"/>
    <property type="evidence" value="ECO:0007669"/>
    <property type="project" value="UniProtKB-UniRule"/>
</dbReference>
<dbReference type="PANTHER" id="PTHR11609">
    <property type="entry name" value="PURINE BIOSYNTHESIS PROTEIN 6/7, PUR6/7"/>
    <property type="match status" value="1"/>
</dbReference>
<comment type="similarity">
    <text evidence="5 6">Belongs to the PurK/PurT family.</text>
</comment>
<dbReference type="NCBIfam" id="NF004679">
    <property type="entry name" value="PRK06019.1-5"/>
    <property type="match status" value="1"/>
</dbReference>
<dbReference type="InterPro" id="IPR003135">
    <property type="entry name" value="ATP-grasp_carboxylate-amine"/>
</dbReference>
<evidence type="ECO:0000256" key="4">
    <source>
        <dbReference type="ARBA" id="ARBA00022840"/>
    </source>
</evidence>
<feature type="binding site" evidence="5">
    <location>
        <begin position="268"/>
        <end position="269"/>
    </location>
    <ligand>
        <name>ATP</name>
        <dbReference type="ChEBI" id="CHEBI:30616"/>
    </ligand>
</feature>
<feature type="binding site" evidence="5">
    <location>
        <position position="148"/>
    </location>
    <ligand>
        <name>ATP</name>
        <dbReference type="ChEBI" id="CHEBI:30616"/>
    </ligand>
</feature>
<organism evidence="8 9">
    <name type="scientific">Drouetiella hepatica Uher 2000/2452</name>
    <dbReference type="NCBI Taxonomy" id="904376"/>
    <lineage>
        <taxon>Bacteria</taxon>
        <taxon>Bacillati</taxon>
        <taxon>Cyanobacteriota</taxon>
        <taxon>Cyanophyceae</taxon>
        <taxon>Oculatellales</taxon>
        <taxon>Oculatellaceae</taxon>
        <taxon>Drouetiella</taxon>
    </lineage>
</organism>
<protein>
    <recommendedName>
        <fullName evidence="5 6">N5-carboxyaminoimidazole ribonucleotide synthase</fullName>
        <shortName evidence="5 6">N5-CAIR synthase</shortName>
        <ecNumber evidence="5 6">6.3.4.18</ecNumber>
    </recommendedName>
    <alternativeName>
        <fullName evidence="5 6">5-(carboxyamino)imidazole ribonucleotide synthetase</fullName>
    </alternativeName>
</protein>
<dbReference type="Pfam" id="PF22660">
    <property type="entry name" value="RS_preATP-grasp-like"/>
    <property type="match status" value="1"/>
</dbReference>
<comment type="catalytic activity">
    <reaction evidence="5 6">
        <text>5-amino-1-(5-phospho-beta-D-ribosyl)imidazole + hydrogencarbonate + ATP = 5-carboxyamino-1-(5-phospho-D-ribosyl)imidazole + ADP + phosphate + 2 H(+)</text>
        <dbReference type="Rhea" id="RHEA:19317"/>
        <dbReference type="ChEBI" id="CHEBI:15378"/>
        <dbReference type="ChEBI" id="CHEBI:17544"/>
        <dbReference type="ChEBI" id="CHEBI:30616"/>
        <dbReference type="ChEBI" id="CHEBI:43474"/>
        <dbReference type="ChEBI" id="CHEBI:58730"/>
        <dbReference type="ChEBI" id="CHEBI:137981"/>
        <dbReference type="ChEBI" id="CHEBI:456216"/>
        <dbReference type="EC" id="6.3.4.18"/>
    </reaction>
</comment>
<reference evidence="8" key="2">
    <citation type="journal article" date="2022" name="Microbiol. Resour. Announc.">
        <title>Metagenome Sequencing to Explore Phylogenomics of Terrestrial Cyanobacteria.</title>
        <authorList>
            <person name="Ward R.D."/>
            <person name="Stajich J.E."/>
            <person name="Johansen J.R."/>
            <person name="Huntemann M."/>
            <person name="Clum A."/>
            <person name="Foster B."/>
            <person name="Foster B."/>
            <person name="Roux S."/>
            <person name="Palaniappan K."/>
            <person name="Varghese N."/>
            <person name="Mukherjee S."/>
            <person name="Reddy T.B.K."/>
            <person name="Daum C."/>
            <person name="Copeland A."/>
            <person name="Chen I.A."/>
            <person name="Ivanova N.N."/>
            <person name="Kyrpides N.C."/>
            <person name="Shapiro N."/>
            <person name="Eloe-Fadrosh E.A."/>
            <person name="Pietrasiak N."/>
        </authorList>
    </citation>
    <scope>NUCLEOTIDE SEQUENCE</scope>
    <source>
        <strain evidence="8">UHER 2000/2452</strain>
    </source>
</reference>
<comment type="pathway">
    <text evidence="5 6">Purine metabolism; IMP biosynthesis via de novo pathway; 5-amino-1-(5-phospho-D-ribosyl)imidazole-4-carboxylate from 5-amino-1-(5-phospho-D-ribosyl)imidazole (N5-CAIR route): step 1/2.</text>
</comment>
<dbReference type="GO" id="GO:0005829">
    <property type="term" value="C:cytosol"/>
    <property type="evidence" value="ECO:0007669"/>
    <property type="project" value="TreeGrafter"/>
</dbReference>
<accession>A0A951UM19</accession>
<evidence type="ECO:0000256" key="2">
    <source>
        <dbReference type="ARBA" id="ARBA00022741"/>
    </source>
</evidence>
<evidence type="ECO:0000256" key="3">
    <source>
        <dbReference type="ARBA" id="ARBA00022755"/>
    </source>
</evidence>
<dbReference type="GO" id="GO:0005524">
    <property type="term" value="F:ATP binding"/>
    <property type="evidence" value="ECO:0007669"/>
    <property type="project" value="UniProtKB-UniRule"/>
</dbReference>
<dbReference type="InterPro" id="IPR011054">
    <property type="entry name" value="Rudment_hybrid_motif"/>
</dbReference>
<dbReference type="InterPro" id="IPR040686">
    <property type="entry name" value="PurK_C"/>
</dbReference>
<dbReference type="Gene3D" id="3.30.470.20">
    <property type="entry name" value="ATP-grasp fold, B domain"/>
    <property type="match status" value="1"/>
</dbReference>
<dbReference type="EC" id="6.3.4.18" evidence="5 6"/>
<dbReference type="Pfam" id="PF02222">
    <property type="entry name" value="ATP-grasp"/>
    <property type="match status" value="1"/>
</dbReference>
<dbReference type="Proteomes" id="UP000757435">
    <property type="component" value="Unassembled WGS sequence"/>
</dbReference>
<dbReference type="Gene3D" id="3.40.50.20">
    <property type="match status" value="1"/>
</dbReference>
<comment type="function">
    <text evidence="5">Catalyzes the ATP-dependent conversion of 5-aminoimidazole ribonucleotide (AIR) and HCO(3)(-) to N5-carboxyaminoimidazole ribonucleotide (N5-CAIR).</text>
</comment>
<dbReference type="GO" id="GO:0046872">
    <property type="term" value="F:metal ion binding"/>
    <property type="evidence" value="ECO:0007669"/>
    <property type="project" value="InterPro"/>
</dbReference>
<keyword evidence="1 5" id="KW-0436">Ligase</keyword>
<dbReference type="SUPFAM" id="SSF52440">
    <property type="entry name" value="PreATP-grasp domain"/>
    <property type="match status" value="1"/>
</dbReference>
<dbReference type="Gene3D" id="3.30.1490.20">
    <property type="entry name" value="ATP-grasp fold, A domain"/>
    <property type="match status" value="1"/>
</dbReference>
<proteinExistence type="inferred from homology"/>